<reference evidence="6" key="1">
    <citation type="submission" date="2023-06" db="EMBL/GenBank/DDBJ databases">
        <authorList>
            <person name="Jiang Y."/>
            <person name="Liu Q."/>
        </authorList>
    </citation>
    <scope>NUCLEOTIDE SEQUENCE</scope>
    <source>
        <strain evidence="6">CGMCC 1.12090</strain>
    </source>
</reference>
<dbReference type="PANTHER" id="PTHR45772">
    <property type="entry name" value="CONSERVED COMPONENT OF ABC TRANSPORTER FOR NATURAL AMINO ACIDS-RELATED"/>
    <property type="match status" value="1"/>
</dbReference>
<dbReference type="Pfam" id="PF00005">
    <property type="entry name" value="ABC_tran"/>
    <property type="match status" value="1"/>
</dbReference>
<organism evidence="6 7">
    <name type="scientific">Variovorax ginsengisoli</name>
    <dbReference type="NCBI Taxonomy" id="363844"/>
    <lineage>
        <taxon>Bacteria</taxon>
        <taxon>Pseudomonadati</taxon>
        <taxon>Pseudomonadota</taxon>
        <taxon>Betaproteobacteria</taxon>
        <taxon>Burkholderiales</taxon>
        <taxon>Comamonadaceae</taxon>
        <taxon>Variovorax</taxon>
    </lineage>
</organism>
<dbReference type="InterPro" id="IPR027417">
    <property type="entry name" value="P-loop_NTPase"/>
</dbReference>
<keyword evidence="2" id="KW-1003">Cell membrane</keyword>
<dbReference type="InterPro" id="IPR003593">
    <property type="entry name" value="AAA+_ATPase"/>
</dbReference>
<dbReference type="InterPro" id="IPR003439">
    <property type="entry name" value="ABC_transporter-like_ATP-bd"/>
</dbReference>
<dbReference type="SMART" id="SM00382">
    <property type="entry name" value="AAA"/>
    <property type="match status" value="1"/>
</dbReference>
<dbReference type="PROSITE" id="PS50893">
    <property type="entry name" value="ABC_TRANSPORTER_2"/>
    <property type="match status" value="1"/>
</dbReference>
<dbReference type="PANTHER" id="PTHR45772:SF7">
    <property type="entry name" value="AMINO ACID ABC TRANSPORTER ATP-BINDING PROTEIN"/>
    <property type="match status" value="1"/>
</dbReference>
<sequence length="263" mass="28155">MSAVRESVASAARVDAILSVRDLTVRFGSLVAVNGVSFDARRGHITSVIGPNGAGKSSLFNLISGAFRPSAGRVVFDGHKVTGASPDRMLAAGLARSFQITNLFFELPVRENLRLAAQFLANGRGLLRPVASGRAALQRVDELIERFGLQPKADELAGFLSHGEQRRLEIAVALAARPRMLLLDEPTQGMSHTDTQETAAMIRGLAAESLSILLVEHDVDLVMNLSDHVVVMHQGHKLAEGPPQQVRSDPAVQAAYFGDANHA</sequence>
<dbReference type="InterPro" id="IPR032823">
    <property type="entry name" value="BCA_ABC_TP_C"/>
</dbReference>
<keyword evidence="4 6" id="KW-0067">ATP-binding</keyword>
<dbReference type="InterPro" id="IPR051120">
    <property type="entry name" value="ABC_AA/LPS_Transport"/>
</dbReference>
<feature type="domain" description="ABC transporter" evidence="5">
    <location>
        <begin position="18"/>
        <end position="259"/>
    </location>
</feature>
<dbReference type="RefSeq" id="WP_301815521.1">
    <property type="nucleotide sequence ID" value="NZ_JAUJZH010000037.1"/>
</dbReference>
<evidence type="ECO:0000256" key="2">
    <source>
        <dbReference type="ARBA" id="ARBA00022475"/>
    </source>
</evidence>
<protein>
    <submittedName>
        <fullName evidence="6">ABC transporter ATP-binding protein</fullName>
    </submittedName>
</protein>
<evidence type="ECO:0000256" key="1">
    <source>
        <dbReference type="ARBA" id="ARBA00022448"/>
    </source>
</evidence>
<keyword evidence="7" id="KW-1185">Reference proteome</keyword>
<dbReference type="PROSITE" id="PS00211">
    <property type="entry name" value="ABC_TRANSPORTER_1"/>
    <property type="match status" value="1"/>
</dbReference>
<proteinExistence type="predicted"/>
<accession>A0ABT8SE66</accession>
<gene>
    <name evidence="6" type="ORF">Q2T77_33630</name>
</gene>
<evidence type="ECO:0000313" key="7">
    <source>
        <dbReference type="Proteomes" id="UP001169027"/>
    </source>
</evidence>
<keyword evidence="2" id="KW-0472">Membrane</keyword>
<name>A0ABT8SE66_9BURK</name>
<comment type="caution">
    <text evidence="6">The sequence shown here is derived from an EMBL/GenBank/DDBJ whole genome shotgun (WGS) entry which is preliminary data.</text>
</comment>
<dbReference type="InterPro" id="IPR017871">
    <property type="entry name" value="ABC_transporter-like_CS"/>
</dbReference>
<evidence type="ECO:0000313" key="6">
    <source>
        <dbReference type="EMBL" id="MDO1537220.1"/>
    </source>
</evidence>
<dbReference type="Pfam" id="PF12399">
    <property type="entry name" value="BCA_ABC_TP_C"/>
    <property type="match status" value="1"/>
</dbReference>
<dbReference type="GO" id="GO:0005524">
    <property type="term" value="F:ATP binding"/>
    <property type="evidence" value="ECO:0007669"/>
    <property type="project" value="UniProtKB-KW"/>
</dbReference>
<keyword evidence="1" id="KW-0813">Transport</keyword>
<dbReference type="SUPFAM" id="SSF52540">
    <property type="entry name" value="P-loop containing nucleoside triphosphate hydrolases"/>
    <property type="match status" value="1"/>
</dbReference>
<keyword evidence="3" id="KW-0547">Nucleotide-binding</keyword>
<dbReference type="Proteomes" id="UP001169027">
    <property type="component" value="Unassembled WGS sequence"/>
</dbReference>
<dbReference type="CDD" id="cd03219">
    <property type="entry name" value="ABC_Mj1267_LivG_branched"/>
    <property type="match status" value="1"/>
</dbReference>
<evidence type="ECO:0000256" key="4">
    <source>
        <dbReference type="ARBA" id="ARBA00022840"/>
    </source>
</evidence>
<dbReference type="EMBL" id="JAUKVY010000037">
    <property type="protein sequence ID" value="MDO1537220.1"/>
    <property type="molecule type" value="Genomic_DNA"/>
</dbReference>
<evidence type="ECO:0000259" key="5">
    <source>
        <dbReference type="PROSITE" id="PS50893"/>
    </source>
</evidence>
<dbReference type="Gene3D" id="3.40.50.300">
    <property type="entry name" value="P-loop containing nucleotide triphosphate hydrolases"/>
    <property type="match status" value="1"/>
</dbReference>
<evidence type="ECO:0000256" key="3">
    <source>
        <dbReference type="ARBA" id="ARBA00022741"/>
    </source>
</evidence>